<dbReference type="RefSeq" id="WP_174682801.1">
    <property type="nucleotide sequence ID" value="NZ_JABUQZ010000003.1"/>
</dbReference>
<evidence type="ECO:0000256" key="1">
    <source>
        <dbReference type="SAM" id="MobiDB-lite"/>
    </source>
</evidence>
<evidence type="ECO:0008006" key="4">
    <source>
        <dbReference type="Google" id="ProtNLM"/>
    </source>
</evidence>
<dbReference type="Proteomes" id="UP001016761">
    <property type="component" value="Unassembled WGS sequence"/>
</dbReference>
<accession>A0ABX2LFD3</accession>
<name>A0ABX2LFD3_9EURY</name>
<feature type="region of interest" description="Disordered" evidence="1">
    <location>
        <begin position="96"/>
        <end position="118"/>
    </location>
</feature>
<sequence length="118" mass="13083">MADPEDIVSDGEDISLRRDPALGRALVAEYEYVDSEQDAIRRAMRERVRWGQQGILPEQLLQAFKRFVESSTGEFGDAGGEALVFRCAETGAELTLEDDAESAEVSLSLAEDDDRTEQ</sequence>
<evidence type="ECO:0000313" key="2">
    <source>
        <dbReference type="EMBL" id="NUC74962.1"/>
    </source>
</evidence>
<dbReference type="EMBL" id="JABUQZ010000003">
    <property type="protein sequence ID" value="NUC74962.1"/>
    <property type="molecule type" value="Genomic_DNA"/>
</dbReference>
<evidence type="ECO:0000313" key="3">
    <source>
        <dbReference type="Proteomes" id="UP001016761"/>
    </source>
</evidence>
<keyword evidence="3" id="KW-1185">Reference proteome</keyword>
<organism evidence="2 3">
    <name type="scientific">Haloterrigena gelatinilytica</name>
    <dbReference type="NCBI Taxonomy" id="2741724"/>
    <lineage>
        <taxon>Archaea</taxon>
        <taxon>Methanobacteriati</taxon>
        <taxon>Methanobacteriota</taxon>
        <taxon>Stenosarchaea group</taxon>
        <taxon>Halobacteria</taxon>
        <taxon>Halobacteriales</taxon>
        <taxon>Natrialbaceae</taxon>
        <taxon>Haloterrigena</taxon>
    </lineage>
</organism>
<proteinExistence type="predicted"/>
<reference evidence="2 3" key="1">
    <citation type="submission" date="2020-06" db="EMBL/GenBank/DDBJ databases">
        <title>Haloterrigena sp. nov., an extremely halophilic archaeon isolated from a saline sediment.</title>
        <authorList>
            <person name="Liu B.-B."/>
        </authorList>
    </citation>
    <scope>NUCLEOTIDE SEQUENCE [LARGE SCALE GENOMIC DNA]</scope>
    <source>
        <strain evidence="2 3">SYSU A558-1</strain>
    </source>
</reference>
<comment type="caution">
    <text evidence="2">The sequence shown here is derived from an EMBL/GenBank/DDBJ whole genome shotgun (WGS) entry which is preliminary data.</text>
</comment>
<gene>
    <name evidence="2" type="ORF">HTZ84_22110</name>
</gene>
<protein>
    <recommendedName>
        <fullName evidence="4">Halobacterial output domain-containing protein</fullName>
    </recommendedName>
</protein>